<keyword evidence="2" id="KW-1185">Reference proteome</keyword>
<dbReference type="InterPro" id="IPR036237">
    <property type="entry name" value="Xyl_isomerase-like_sf"/>
</dbReference>
<organism evidence="1 2">
    <name type="scientific">Lysobacter spongiicola DSM 21749</name>
    <dbReference type="NCBI Taxonomy" id="1122188"/>
    <lineage>
        <taxon>Bacteria</taxon>
        <taxon>Pseudomonadati</taxon>
        <taxon>Pseudomonadota</taxon>
        <taxon>Gammaproteobacteria</taxon>
        <taxon>Lysobacterales</taxon>
        <taxon>Lysobacteraceae</taxon>
        <taxon>Novilysobacter</taxon>
    </lineage>
</organism>
<dbReference type="PANTHER" id="PTHR42194">
    <property type="entry name" value="UPF0276 PROTEIN HI_1600"/>
    <property type="match status" value="1"/>
</dbReference>
<name>A0A1T4R8X2_9GAMM</name>
<dbReference type="Proteomes" id="UP000190061">
    <property type="component" value="Unassembled WGS sequence"/>
</dbReference>
<sequence length="472" mass="51861">MSPLPELGVGIVYFPALEHVLDAGEGLIDLIEVEPQPLWLKDSRQGAPRLDDRAFARLDSRPQRKLVHGVGIPLAGTVGLDPSQLGAFKESIERLDPPWVSEHLAFLRAGQGHGAFNSGFLLPPLQSSETVDTCVRNIRQLQRAIDRPLAFENAANYLKPLTGEMPDGEFMADIAEQADCGILLDLHNLWCNQLNGRQSVEEVLSSLPLERVWEIHLAGGDDVDGYWLDAHSGPVPEALMELCRHWVPRLPNLKAMVFEIIPDYLAAKAIGTDDVLGQLTTMREVWATRGSRAAPTHVPALTRAAPRSAPLPAQAEWEESLALAVNRRVRVSPSPAAWLDDPAVGVLQQLVTNVRAGMLVDLLTLSYRLMVLHLGEERVHALMDTYWQQTLPEPFAGQEAARFASHVRDLRLPVPHLEDVLAYEVASMDAVATGVDVQVPFSCDPRPVINALRAGRRPTVSAVGHYELTVTP</sequence>
<dbReference type="EMBL" id="FUXP01000007">
    <property type="protein sequence ID" value="SKA12472.1"/>
    <property type="molecule type" value="Genomic_DNA"/>
</dbReference>
<dbReference type="SUPFAM" id="SSF51658">
    <property type="entry name" value="Xylose isomerase-like"/>
    <property type="match status" value="1"/>
</dbReference>
<dbReference type="PANTHER" id="PTHR42194:SF1">
    <property type="entry name" value="UPF0276 PROTEIN HI_1600"/>
    <property type="match status" value="1"/>
</dbReference>
<dbReference type="Pfam" id="PF05114">
    <property type="entry name" value="MbnB_TglH_ChrH"/>
    <property type="match status" value="1"/>
</dbReference>
<protein>
    <submittedName>
        <fullName evidence="1">Uncharacterized conserved protein, UPF0276 family</fullName>
    </submittedName>
</protein>
<dbReference type="AlphaFoldDB" id="A0A1T4R8X2"/>
<accession>A0A1T4R8X2</accession>
<gene>
    <name evidence="1" type="ORF">SAMN02745674_02049</name>
</gene>
<dbReference type="InterPro" id="IPR007801">
    <property type="entry name" value="MbnB/TglH/ChrH"/>
</dbReference>
<proteinExistence type="predicted"/>
<evidence type="ECO:0000313" key="2">
    <source>
        <dbReference type="Proteomes" id="UP000190061"/>
    </source>
</evidence>
<evidence type="ECO:0000313" key="1">
    <source>
        <dbReference type="EMBL" id="SKA12472.1"/>
    </source>
</evidence>
<reference evidence="1 2" key="1">
    <citation type="submission" date="2017-02" db="EMBL/GenBank/DDBJ databases">
        <authorList>
            <person name="Peterson S.W."/>
        </authorList>
    </citation>
    <scope>NUCLEOTIDE SEQUENCE [LARGE SCALE GENOMIC DNA]</scope>
    <source>
        <strain evidence="1 2">DSM 21749</strain>
    </source>
</reference>
<dbReference type="STRING" id="1122188.SAMN02745674_02049"/>
<dbReference type="Gene3D" id="3.20.20.150">
    <property type="entry name" value="Divalent-metal-dependent TIM barrel enzymes"/>
    <property type="match status" value="1"/>
</dbReference>
<dbReference type="RefSeq" id="WP_078758615.1">
    <property type="nucleotide sequence ID" value="NZ_FUXP01000007.1"/>
</dbReference>
<dbReference type="OrthoDB" id="9763101at2"/>